<gene>
    <name evidence="1" type="ORF">JI435_412530</name>
</gene>
<sequence length="65" mass="7133">MFNGRLRICTFRRLGCLYGGAASIGDCKPPSRLGGLSGVGYAMSLGRIGLLGIKTEILWYYWDCK</sequence>
<name>A0A7U2I0I3_PHANO</name>
<keyword evidence="2" id="KW-1185">Reference proteome</keyword>
<dbReference type="AlphaFoldDB" id="A0A7U2I0I3"/>
<evidence type="ECO:0000313" key="2">
    <source>
        <dbReference type="Proteomes" id="UP000663193"/>
    </source>
</evidence>
<dbReference type="VEuPathDB" id="FungiDB:JI435_412530"/>
<evidence type="ECO:0000313" key="1">
    <source>
        <dbReference type="EMBL" id="QRC98775.1"/>
    </source>
</evidence>
<proteinExistence type="predicted"/>
<protein>
    <submittedName>
        <fullName evidence="1">Uncharacterized protein</fullName>
    </submittedName>
</protein>
<dbReference type="Proteomes" id="UP000663193">
    <property type="component" value="Chromosome 9"/>
</dbReference>
<dbReference type="EMBL" id="CP069031">
    <property type="protein sequence ID" value="QRC98775.1"/>
    <property type="molecule type" value="Genomic_DNA"/>
</dbReference>
<reference evidence="2" key="1">
    <citation type="journal article" date="2021" name="BMC Genomics">
        <title>Chromosome-level genome assembly and manually-curated proteome of model necrotroph Parastagonospora nodorum Sn15 reveals a genome-wide trove of candidate effector homologs, and redundancy of virulence-related functions within an accessory chromosome.</title>
        <authorList>
            <person name="Bertazzoni S."/>
            <person name="Jones D.A.B."/>
            <person name="Phan H.T."/>
            <person name="Tan K.-C."/>
            <person name="Hane J.K."/>
        </authorList>
    </citation>
    <scope>NUCLEOTIDE SEQUENCE [LARGE SCALE GENOMIC DNA]</scope>
    <source>
        <strain evidence="2">SN15 / ATCC MYA-4574 / FGSC 10173)</strain>
    </source>
</reference>
<accession>A0A7U2I0I3</accession>
<organism evidence="1 2">
    <name type="scientific">Phaeosphaeria nodorum (strain SN15 / ATCC MYA-4574 / FGSC 10173)</name>
    <name type="common">Glume blotch fungus</name>
    <name type="synonym">Parastagonospora nodorum</name>
    <dbReference type="NCBI Taxonomy" id="321614"/>
    <lineage>
        <taxon>Eukaryota</taxon>
        <taxon>Fungi</taxon>
        <taxon>Dikarya</taxon>
        <taxon>Ascomycota</taxon>
        <taxon>Pezizomycotina</taxon>
        <taxon>Dothideomycetes</taxon>
        <taxon>Pleosporomycetidae</taxon>
        <taxon>Pleosporales</taxon>
        <taxon>Pleosporineae</taxon>
        <taxon>Phaeosphaeriaceae</taxon>
        <taxon>Parastagonospora</taxon>
    </lineage>
</organism>